<proteinExistence type="predicted"/>
<evidence type="ECO:0000313" key="3">
    <source>
        <dbReference type="Proteomes" id="UP000321363"/>
    </source>
</evidence>
<organism evidence="2 3">
    <name type="scientific">Metabacillus litoralis</name>
    <dbReference type="NCBI Taxonomy" id="152268"/>
    <lineage>
        <taxon>Bacteria</taxon>
        <taxon>Bacillati</taxon>
        <taxon>Bacillota</taxon>
        <taxon>Bacilli</taxon>
        <taxon>Bacillales</taxon>
        <taxon>Bacillaceae</taxon>
        <taxon>Metabacillus</taxon>
    </lineage>
</organism>
<dbReference type="AlphaFoldDB" id="A0A5C6VM64"/>
<sequence>MDQKELWSLIEKSREFDDQAEWLTELLAEKEVEEVVEFEFLFQELMNASYNSRLWGAAFVLMGGCSDDAFDYFRGWLIGQGEVVFNKVLKDPEFLAEYINEDNLDDEGYPQNEELLSVGLDAYTLIKTGDIEWDDNIHDELLEALDKKGLQPVNDIEFDWEEDDLENLFPVLWERFGEDPLG</sequence>
<dbReference type="EMBL" id="VOQF01000014">
    <property type="protein sequence ID" value="TXC85891.1"/>
    <property type="molecule type" value="Genomic_DNA"/>
</dbReference>
<gene>
    <name evidence="2" type="ORF">FS935_18860</name>
</gene>
<accession>A0A5C6VM64</accession>
<comment type="caution">
    <text evidence="2">The sequence shown here is derived from an EMBL/GenBank/DDBJ whole genome shotgun (WGS) entry which is preliminary data.</text>
</comment>
<dbReference type="Pfam" id="PF14024">
    <property type="entry name" value="DUF4240"/>
    <property type="match status" value="1"/>
</dbReference>
<dbReference type="InterPro" id="IPR025334">
    <property type="entry name" value="DUF4240"/>
</dbReference>
<protein>
    <submittedName>
        <fullName evidence="2">DUF4240 domain-containing protein</fullName>
    </submittedName>
</protein>
<evidence type="ECO:0000259" key="1">
    <source>
        <dbReference type="Pfam" id="PF14024"/>
    </source>
</evidence>
<feature type="domain" description="DUF4240" evidence="1">
    <location>
        <begin position="1"/>
        <end position="124"/>
    </location>
</feature>
<dbReference type="OrthoDB" id="6200718at2"/>
<keyword evidence="3" id="KW-1185">Reference proteome</keyword>
<dbReference type="RefSeq" id="WP_146950206.1">
    <property type="nucleotide sequence ID" value="NZ_VOQF01000014.1"/>
</dbReference>
<dbReference type="Proteomes" id="UP000321363">
    <property type="component" value="Unassembled WGS sequence"/>
</dbReference>
<reference evidence="2 3" key="1">
    <citation type="journal article" date="2005" name="Int. J. Syst. Evol. Microbiol.">
        <title>Bacillus litoralis sp. nov., isolated from a tidal flat of the Yellow Sea in Korea.</title>
        <authorList>
            <person name="Yoon J.H."/>
            <person name="Oh T.K."/>
        </authorList>
    </citation>
    <scope>NUCLEOTIDE SEQUENCE [LARGE SCALE GENOMIC DNA]</scope>
    <source>
        <strain evidence="2 3">SW-211</strain>
    </source>
</reference>
<evidence type="ECO:0000313" key="2">
    <source>
        <dbReference type="EMBL" id="TXC85891.1"/>
    </source>
</evidence>
<name>A0A5C6VM64_9BACI</name>